<evidence type="ECO:0000256" key="1">
    <source>
        <dbReference type="SAM" id="Phobius"/>
    </source>
</evidence>
<name>A0ABN7SKA6_OIKDI</name>
<dbReference type="EMBL" id="OU015566">
    <property type="protein sequence ID" value="CAG5101851.1"/>
    <property type="molecule type" value="Genomic_DNA"/>
</dbReference>
<keyword evidence="1" id="KW-0812">Transmembrane</keyword>
<protein>
    <submittedName>
        <fullName evidence="2">Oidioi.mRNA.OKI2018_I69.chr1.g30.t1.cds</fullName>
    </submittedName>
</protein>
<keyword evidence="1" id="KW-0472">Membrane</keyword>
<keyword evidence="3" id="KW-1185">Reference proteome</keyword>
<proteinExistence type="predicted"/>
<reference evidence="2 3" key="1">
    <citation type="submission" date="2021-04" db="EMBL/GenBank/DDBJ databases">
        <authorList>
            <person name="Bliznina A."/>
        </authorList>
    </citation>
    <scope>NUCLEOTIDE SEQUENCE [LARGE SCALE GENOMIC DNA]</scope>
</reference>
<sequence>MGPVRVLDEYVLQDLQKLFRSPIRADIDERRAILRQYIQVLKSRDIKIRETYQEDGAGDNPRSVTVYVPTKLPLTAENFAKGNPEFVYYFIKHVLPGGPKYINYGCCPHPFDNRLYRYPVISTGCGYKSGWNENMPLSEEDEMLMECTGWNQAQLWEGMKRVQSALDSSHCCALYFKLVVCAFILFFFVMAFIDPTHPFHDALAG</sequence>
<feature type="transmembrane region" description="Helical" evidence="1">
    <location>
        <begin position="174"/>
        <end position="193"/>
    </location>
</feature>
<keyword evidence="1" id="KW-1133">Transmembrane helix</keyword>
<accession>A0ABN7SKA6</accession>
<organism evidence="2 3">
    <name type="scientific">Oikopleura dioica</name>
    <name type="common">Tunicate</name>
    <dbReference type="NCBI Taxonomy" id="34765"/>
    <lineage>
        <taxon>Eukaryota</taxon>
        <taxon>Metazoa</taxon>
        <taxon>Chordata</taxon>
        <taxon>Tunicata</taxon>
        <taxon>Appendicularia</taxon>
        <taxon>Copelata</taxon>
        <taxon>Oikopleuridae</taxon>
        <taxon>Oikopleura</taxon>
    </lineage>
</organism>
<dbReference type="Proteomes" id="UP001158576">
    <property type="component" value="Chromosome 1"/>
</dbReference>
<gene>
    <name evidence="2" type="ORF">OKIOD_LOCUS8795</name>
</gene>
<evidence type="ECO:0000313" key="3">
    <source>
        <dbReference type="Proteomes" id="UP001158576"/>
    </source>
</evidence>
<evidence type="ECO:0000313" key="2">
    <source>
        <dbReference type="EMBL" id="CAG5101851.1"/>
    </source>
</evidence>